<dbReference type="Proteomes" id="UP000199435">
    <property type="component" value="Unassembled WGS sequence"/>
</dbReference>
<dbReference type="AlphaFoldDB" id="A0A1C3TWE9"/>
<dbReference type="PANTHER" id="PTHR34129:SF1">
    <property type="entry name" value="DUF952 DOMAIN-CONTAINING PROTEIN"/>
    <property type="match status" value="1"/>
</dbReference>
<sequence length="132" mass="14237">MFSCKALTGQVYIGMMTAMPVVYKIVPDTLWQQARQSGVFHGAPIDLTDGFIHFSTAKQAKKTAELYFAGQTGLLLVAIDGNALGDKLVFEPSRGGDLFPHLYAPLALSAVLWEKPLPLGADGAHVFPEMAE</sequence>
<reference evidence="2" key="1">
    <citation type="submission" date="2016-08" db="EMBL/GenBank/DDBJ databases">
        <authorList>
            <person name="Varghese N."/>
            <person name="Submissions Spin"/>
        </authorList>
    </citation>
    <scope>NUCLEOTIDE SEQUENCE [LARGE SCALE GENOMIC DNA]</scope>
    <source>
        <strain evidence="2">HAMBI 2971</strain>
    </source>
</reference>
<organism evidence="1 2">
    <name type="scientific">Rhizobium miluonense</name>
    <dbReference type="NCBI Taxonomy" id="411945"/>
    <lineage>
        <taxon>Bacteria</taxon>
        <taxon>Pseudomonadati</taxon>
        <taxon>Pseudomonadota</taxon>
        <taxon>Alphaproteobacteria</taxon>
        <taxon>Hyphomicrobiales</taxon>
        <taxon>Rhizobiaceae</taxon>
        <taxon>Rhizobium/Agrobacterium group</taxon>
        <taxon>Rhizobium</taxon>
    </lineage>
</organism>
<evidence type="ECO:0000313" key="2">
    <source>
        <dbReference type="Proteomes" id="UP000199435"/>
    </source>
</evidence>
<dbReference type="EMBL" id="FMAH01000001">
    <property type="protein sequence ID" value="SCB07422.1"/>
    <property type="molecule type" value="Genomic_DNA"/>
</dbReference>
<dbReference type="STRING" id="411945.GA0061102_100175"/>
<name>A0A1C3TWE9_9HYPH</name>
<protein>
    <submittedName>
        <fullName evidence="1">Uncharacterized conserved protein, DUF952 family</fullName>
    </submittedName>
</protein>
<keyword evidence="2" id="KW-1185">Reference proteome</keyword>
<dbReference type="SUPFAM" id="SSF56399">
    <property type="entry name" value="ADP-ribosylation"/>
    <property type="match status" value="1"/>
</dbReference>
<dbReference type="Gene3D" id="3.20.170.20">
    <property type="entry name" value="Protein of unknown function DUF952"/>
    <property type="match status" value="1"/>
</dbReference>
<gene>
    <name evidence="1" type="ORF">GA0061102_100175</name>
</gene>
<accession>A0A1C3TWE9</accession>
<dbReference type="InterPro" id="IPR009297">
    <property type="entry name" value="DUF952"/>
</dbReference>
<proteinExistence type="predicted"/>
<dbReference type="Pfam" id="PF06108">
    <property type="entry name" value="DUF952"/>
    <property type="match status" value="1"/>
</dbReference>
<evidence type="ECO:0000313" key="1">
    <source>
        <dbReference type="EMBL" id="SCB07422.1"/>
    </source>
</evidence>
<dbReference type="PANTHER" id="PTHR34129">
    <property type="entry name" value="BLR1139 PROTEIN"/>
    <property type="match status" value="1"/>
</dbReference>